<dbReference type="Proteomes" id="UP000184120">
    <property type="component" value="Unassembled WGS sequence"/>
</dbReference>
<dbReference type="STRING" id="1434701.SAMN05443634_107119"/>
<evidence type="ECO:0000313" key="4">
    <source>
        <dbReference type="Proteomes" id="UP000650994"/>
    </source>
</evidence>
<dbReference type="Proteomes" id="UP000650994">
    <property type="component" value="Unassembled WGS sequence"/>
</dbReference>
<reference evidence="1" key="5">
    <citation type="submission" date="2024-05" db="EMBL/GenBank/DDBJ databases">
        <authorList>
            <person name="Sun Q."/>
            <person name="Zhou Y."/>
        </authorList>
    </citation>
    <scope>NUCLEOTIDE SEQUENCE</scope>
    <source>
        <strain evidence="1">CGMCC 1.12707</strain>
    </source>
</reference>
<dbReference type="AlphaFoldDB" id="A0A1M6Z0X2"/>
<reference evidence="4" key="4">
    <citation type="journal article" date="2019" name="Int. J. Syst. Evol. Microbiol.">
        <title>The Global Catalogue of Microorganisms (GCM) 10K type strain sequencing project: providing services to taxonomists for standard genome sequencing and annotation.</title>
        <authorList>
            <consortium name="The Broad Institute Genomics Platform"/>
            <consortium name="The Broad Institute Genome Sequencing Center for Infectious Disease"/>
            <person name="Wu L."/>
            <person name="Ma J."/>
        </authorList>
    </citation>
    <scope>NUCLEOTIDE SEQUENCE [LARGE SCALE GENOMIC DNA]</scope>
    <source>
        <strain evidence="4">CGMCC 1.12707</strain>
    </source>
</reference>
<evidence type="ECO:0000313" key="1">
    <source>
        <dbReference type="EMBL" id="GGE87560.1"/>
    </source>
</evidence>
<dbReference type="OrthoDB" id="3678706at2"/>
<reference evidence="2" key="3">
    <citation type="submission" date="2016-11" db="EMBL/GenBank/DDBJ databases">
        <authorList>
            <person name="Jaros S."/>
            <person name="Januszkiewicz K."/>
            <person name="Wedrychowicz H."/>
        </authorList>
    </citation>
    <scope>NUCLEOTIDE SEQUENCE [LARGE SCALE GENOMIC DNA]</scope>
    <source>
        <strain evidence="2">DSM 27989</strain>
    </source>
</reference>
<reference evidence="3" key="2">
    <citation type="submission" date="2016-11" db="EMBL/GenBank/DDBJ databases">
        <authorList>
            <person name="Varghese N."/>
            <person name="Submissions S."/>
        </authorList>
    </citation>
    <scope>NUCLEOTIDE SEQUENCE [LARGE SCALE GENOMIC DNA]</scope>
    <source>
        <strain evidence="3">DSM 27989</strain>
    </source>
</reference>
<dbReference type="EMBL" id="BMFL01000001">
    <property type="protein sequence ID" value="GGE87560.1"/>
    <property type="molecule type" value="Genomic_DNA"/>
</dbReference>
<accession>A0A1M6Z0X2</accession>
<evidence type="ECO:0000313" key="2">
    <source>
        <dbReference type="EMBL" id="SHL24005.1"/>
    </source>
</evidence>
<dbReference type="RefSeq" id="WP_072932255.1">
    <property type="nucleotide sequence ID" value="NZ_BMFL01000001.1"/>
</dbReference>
<gene>
    <name evidence="1" type="ORF">GCM10010984_01660</name>
    <name evidence="2" type="ORF">SAMN05443634_107119</name>
</gene>
<reference evidence="1" key="1">
    <citation type="journal article" date="2014" name="Int. J. Syst. Evol. Microbiol.">
        <title>Complete genome of a new Firmicutes species belonging to the dominant human colonic microbiota ('Ruminococcus bicirculans') reveals two chromosomes and a selective capacity to utilize plant glucans.</title>
        <authorList>
            <consortium name="NISC Comparative Sequencing Program"/>
            <person name="Wegmann U."/>
            <person name="Louis P."/>
            <person name="Goesmann A."/>
            <person name="Henrissat B."/>
            <person name="Duncan S.H."/>
            <person name="Flint H.J."/>
        </authorList>
    </citation>
    <scope>NUCLEOTIDE SEQUENCE</scope>
    <source>
        <strain evidence="1">CGMCC 1.12707</strain>
    </source>
</reference>
<evidence type="ECO:0000313" key="3">
    <source>
        <dbReference type="Proteomes" id="UP000184120"/>
    </source>
</evidence>
<dbReference type="EMBL" id="FRBH01000007">
    <property type="protein sequence ID" value="SHL24005.1"/>
    <property type="molecule type" value="Genomic_DNA"/>
</dbReference>
<protein>
    <submittedName>
        <fullName evidence="2">Uncharacterized protein</fullName>
    </submittedName>
</protein>
<sequence>MKVNLAYTMQQFQDWFTQQWVILSGRQFDPINYSWLIGPFGNLNGIGEVFINELAATENLIIKRNTESTGLLSSIQLLDFKEDELNNLSRKVIDFYENTSDYELQFLVKWNPFFIPFGYIVNRLFSKRINQLNIPIRNLKNSEAITSEIISLISPDNQQVKYTIWLRKFKSSNRIIYSGVYGTCKLPSGRTCIKAVFPLPKGNATVILNPSVGNNGELILDSSGKKYGDAGFYFLLNDRGGNYWSRFVSTFKDKLVVYEDENGSLYAKQNLEIWKNNVATFTYKIILKND</sequence>
<organism evidence="2 3">
    <name type="scientific">Chishuiella changwenlii</name>
    <dbReference type="NCBI Taxonomy" id="1434701"/>
    <lineage>
        <taxon>Bacteria</taxon>
        <taxon>Pseudomonadati</taxon>
        <taxon>Bacteroidota</taxon>
        <taxon>Flavobacteriia</taxon>
        <taxon>Flavobacteriales</taxon>
        <taxon>Weeksellaceae</taxon>
        <taxon>Chishuiella</taxon>
    </lineage>
</organism>
<proteinExistence type="predicted"/>
<name>A0A1M6Z0X2_9FLAO</name>
<keyword evidence="4" id="KW-1185">Reference proteome</keyword>